<comment type="caution">
    <text evidence="2">The sequence shown here is derived from an EMBL/GenBank/DDBJ whole genome shotgun (WGS) entry which is preliminary data.</text>
</comment>
<dbReference type="OrthoDB" id="7595207at2"/>
<dbReference type="InParanoid" id="A0A540VHT4"/>
<dbReference type="Gene3D" id="6.10.30.10">
    <property type="match status" value="1"/>
</dbReference>
<dbReference type="InterPro" id="IPR012340">
    <property type="entry name" value="NA-bd_OB-fold"/>
</dbReference>
<dbReference type="Proteomes" id="UP000317371">
    <property type="component" value="Unassembled WGS sequence"/>
</dbReference>
<evidence type="ECO:0000259" key="1">
    <source>
        <dbReference type="Pfam" id="PF12172"/>
    </source>
</evidence>
<keyword evidence="3" id="KW-1185">Reference proteome</keyword>
<dbReference type="Pfam" id="PF12172">
    <property type="entry name" value="zf-ChsH2"/>
    <property type="match status" value="1"/>
</dbReference>
<evidence type="ECO:0000313" key="3">
    <source>
        <dbReference type="Proteomes" id="UP000317371"/>
    </source>
</evidence>
<dbReference type="SUPFAM" id="SSF50249">
    <property type="entry name" value="Nucleic acid-binding proteins"/>
    <property type="match status" value="1"/>
</dbReference>
<dbReference type="InterPro" id="IPR022002">
    <property type="entry name" value="ChsH2_Znr"/>
</dbReference>
<name>A0A540VHT4_9CHLR</name>
<feature type="domain" description="ChsH2 rubredoxin-like zinc ribbon" evidence="1">
    <location>
        <begin position="11"/>
        <end position="42"/>
    </location>
</feature>
<dbReference type="RefSeq" id="WP_141609473.1">
    <property type="nucleotide sequence ID" value="NZ_VIGC02000008.1"/>
</dbReference>
<dbReference type="AlphaFoldDB" id="A0A540VHT4"/>
<dbReference type="EMBL" id="VIGC01000008">
    <property type="protein sequence ID" value="TQE96328.1"/>
    <property type="molecule type" value="Genomic_DNA"/>
</dbReference>
<accession>A0A540VHT4</accession>
<gene>
    <name evidence="2" type="ORF">FKZ61_07490</name>
</gene>
<proteinExistence type="predicted"/>
<organism evidence="2 3">
    <name type="scientific">Litorilinea aerophila</name>
    <dbReference type="NCBI Taxonomy" id="1204385"/>
    <lineage>
        <taxon>Bacteria</taxon>
        <taxon>Bacillati</taxon>
        <taxon>Chloroflexota</taxon>
        <taxon>Caldilineae</taxon>
        <taxon>Caldilineales</taxon>
        <taxon>Caldilineaceae</taxon>
        <taxon>Litorilinea</taxon>
    </lineage>
</organism>
<reference evidence="2 3" key="1">
    <citation type="submission" date="2019-06" db="EMBL/GenBank/DDBJ databases">
        <title>Genome sequence of Litorilinea aerophila BAA-2444.</title>
        <authorList>
            <person name="Maclea K.S."/>
            <person name="Maurais E.G."/>
            <person name="Iannazzi L.C."/>
        </authorList>
    </citation>
    <scope>NUCLEOTIDE SEQUENCE [LARGE SCALE GENOMIC DNA]</scope>
    <source>
        <strain evidence="2 3">ATCC BAA-2444</strain>
    </source>
</reference>
<sequence>MAVPILWRTKKQRYALQGEICPACERAVFPPRRICPYCGRDEEAAGQHEVAHGQAFTYAFSAVPSLAVRPGGDD</sequence>
<evidence type="ECO:0000313" key="2">
    <source>
        <dbReference type="EMBL" id="TQE96328.1"/>
    </source>
</evidence>
<protein>
    <recommendedName>
        <fullName evidence="1">ChsH2 rubredoxin-like zinc ribbon domain-containing protein</fullName>
    </recommendedName>
</protein>